<accession>A0ACA9SSX4</accession>
<keyword evidence="2" id="KW-1185">Reference proteome</keyword>
<dbReference type="Proteomes" id="UP000789920">
    <property type="component" value="Unassembled WGS sequence"/>
</dbReference>
<reference evidence="1" key="1">
    <citation type="submission" date="2021-06" db="EMBL/GenBank/DDBJ databases">
        <authorList>
            <person name="Kallberg Y."/>
            <person name="Tangrot J."/>
            <person name="Rosling A."/>
        </authorList>
    </citation>
    <scope>NUCLEOTIDE SEQUENCE</scope>
    <source>
        <strain evidence="1">MA461A</strain>
    </source>
</reference>
<dbReference type="EMBL" id="CAJVQC010159580">
    <property type="protein sequence ID" value="CAG8848172.1"/>
    <property type="molecule type" value="Genomic_DNA"/>
</dbReference>
<proteinExistence type="predicted"/>
<evidence type="ECO:0000313" key="1">
    <source>
        <dbReference type="EMBL" id="CAG8848172.1"/>
    </source>
</evidence>
<comment type="caution">
    <text evidence="1">The sequence shown here is derived from an EMBL/GenBank/DDBJ whole genome shotgun (WGS) entry which is preliminary data.</text>
</comment>
<feature type="non-terminal residue" evidence="1">
    <location>
        <position position="1"/>
    </location>
</feature>
<sequence length="79" mass="9003">KLVKKRFIKPFFTILGKHSRNGSITTKNNPKHTAQGLVNNEITAQALANLWKLNSNLRNNSQDTGARIRECTKQQQEDK</sequence>
<gene>
    <name evidence="1" type="ORF">RPERSI_LOCUS34986</name>
</gene>
<protein>
    <submittedName>
        <fullName evidence="1">3160_t:CDS:1</fullName>
    </submittedName>
</protein>
<organism evidence="1 2">
    <name type="scientific">Racocetra persica</name>
    <dbReference type="NCBI Taxonomy" id="160502"/>
    <lineage>
        <taxon>Eukaryota</taxon>
        <taxon>Fungi</taxon>
        <taxon>Fungi incertae sedis</taxon>
        <taxon>Mucoromycota</taxon>
        <taxon>Glomeromycotina</taxon>
        <taxon>Glomeromycetes</taxon>
        <taxon>Diversisporales</taxon>
        <taxon>Gigasporaceae</taxon>
        <taxon>Racocetra</taxon>
    </lineage>
</organism>
<name>A0ACA9SSX4_9GLOM</name>
<feature type="non-terminal residue" evidence="1">
    <location>
        <position position="79"/>
    </location>
</feature>
<evidence type="ECO:0000313" key="2">
    <source>
        <dbReference type="Proteomes" id="UP000789920"/>
    </source>
</evidence>